<protein>
    <submittedName>
        <fullName evidence="1">Transporter substrate-binding domain-containing protein</fullName>
    </submittedName>
</protein>
<dbReference type="EMBL" id="JALNMJ010000001">
    <property type="protein sequence ID" value="MCK7610629.1"/>
    <property type="molecule type" value="Genomic_DNA"/>
</dbReference>
<dbReference type="SUPFAM" id="SSF53850">
    <property type="entry name" value="Periplasmic binding protein-like II"/>
    <property type="match status" value="1"/>
</dbReference>
<keyword evidence="2" id="KW-1185">Reference proteome</keyword>
<gene>
    <name evidence="1" type="ORF">M0H32_00540</name>
</gene>
<accession>A0ABT0GMH9</accession>
<sequence>MLKQRMSTLQPRSGPAVFPALLMMLISLVIVPSAGATDTEKKSFTIVYAAEWSPYSYGFGSSVDGILPRLMDRIFDRIEGFELVHNGLPWERAQQVFFHGRADGMVATATEKRLGFARKSAQVALKIPFQPIVRRDSPLKEDILKDPTLRDLTQHHYCDVLGNGWAEEFYAKRGIRFSVAPTIENCLNQLKLGRVDIVVHARPVLEIFRRQLELEEELEILDLAYEESPEFPLMVSNAYPDQTELLERFDRAVMQMKANGAFEETLSELIEVEKGKPAS</sequence>
<evidence type="ECO:0000313" key="2">
    <source>
        <dbReference type="Proteomes" id="UP001431221"/>
    </source>
</evidence>
<comment type="caution">
    <text evidence="1">The sequence shown here is derived from an EMBL/GenBank/DDBJ whole genome shotgun (WGS) entry which is preliminary data.</text>
</comment>
<evidence type="ECO:0000313" key="1">
    <source>
        <dbReference type="EMBL" id="MCK7610629.1"/>
    </source>
</evidence>
<dbReference type="Proteomes" id="UP001431221">
    <property type="component" value="Unassembled WGS sequence"/>
</dbReference>
<name>A0ABT0GMH9_9HYPH</name>
<dbReference type="RefSeq" id="WP_248149396.1">
    <property type="nucleotide sequence ID" value="NZ_JALNMJ010000001.1"/>
</dbReference>
<dbReference type="Gene3D" id="3.40.190.10">
    <property type="entry name" value="Periplasmic binding protein-like II"/>
    <property type="match status" value="2"/>
</dbReference>
<reference evidence="1" key="1">
    <citation type="submission" date="2022-04" db="EMBL/GenBank/DDBJ databases">
        <title>Roseibium sp. CAU 1639 isolated from mud.</title>
        <authorList>
            <person name="Kim W."/>
        </authorList>
    </citation>
    <scope>NUCLEOTIDE SEQUENCE</scope>
    <source>
        <strain evidence="1">CAU 1639</strain>
    </source>
</reference>
<organism evidence="1 2">
    <name type="scientific">Roseibium sediminicola</name>
    <dbReference type="NCBI Taxonomy" id="2933272"/>
    <lineage>
        <taxon>Bacteria</taxon>
        <taxon>Pseudomonadati</taxon>
        <taxon>Pseudomonadota</taxon>
        <taxon>Alphaproteobacteria</taxon>
        <taxon>Hyphomicrobiales</taxon>
        <taxon>Stappiaceae</taxon>
        <taxon>Roseibium</taxon>
    </lineage>
</organism>
<proteinExistence type="predicted"/>